<feature type="active site" description="Proton donor" evidence="3">
    <location>
        <position position="32"/>
    </location>
</feature>
<dbReference type="GO" id="GO:0016791">
    <property type="term" value="F:phosphatase activity"/>
    <property type="evidence" value="ECO:0007669"/>
    <property type="project" value="InterPro"/>
</dbReference>
<comment type="similarity">
    <text evidence="2">Belongs to the HAD-like hydrolase superfamily.</text>
</comment>
<evidence type="ECO:0008006" key="8">
    <source>
        <dbReference type="Google" id="ProtNLM"/>
    </source>
</evidence>
<evidence type="ECO:0000256" key="3">
    <source>
        <dbReference type="PIRSR" id="PIRSR000915-1"/>
    </source>
</evidence>
<keyword evidence="7" id="KW-1185">Reference proteome</keyword>
<dbReference type="Gene3D" id="3.40.50.1000">
    <property type="entry name" value="HAD superfamily/HAD-like"/>
    <property type="match status" value="2"/>
</dbReference>
<dbReference type="NCBIfam" id="TIGR01460">
    <property type="entry name" value="HAD-SF-IIA"/>
    <property type="match status" value="1"/>
</dbReference>
<organism evidence="6 7">
    <name type="scientific">Pyrocoelia pectoralis</name>
    <dbReference type="NCBI Taxonomy" id="417401"/>
    <lineage>
        <taxon>Eukaryota</taxon>
        <taxon>Metazoa</taxon>
        <taxon>Ecdysozoa</taxon>
        <taxon>Arthropoda</taxon>
        <taxon>Hexapoda</taxon>
        <taxon>Insecta</taxon>
        <taxon>Pterygota</taxon>
        <taxon>Neoptera</taxon>
        <taxon>Endopterygota</taxon>
        <taxon>Coleoptera</taxon>
        <taxon>Polyphaga</taxon>
        <taxon>Elateriformia</taxon>
        <taxon>Elateroidea</taxon>
        <taxon>Lampyridae</taxon>
        <taxon>Lampyrinae</taxon>
        <taxon>Pyrocoelia</taxon>
    </lineage>
</organism>
<proteinExistence type="inferred from homology"/>
<dbReference type="PANTHER" id="PTHR19288">
    <property type="entry name" value="4-NITROPHENYLPHOSPHATASE-RELATED"/>
    <property type="match status" value="1"/>
</dbReference>
<sequence length="296" mass="32815">MYTRTCSKLSKLSTNEIEQFLNSFDTVLTDCDGVLWLDNIVIDKANLVMNKLRDCGKKIFYITNNSTKLREEFVKKSTKLGFNCVKDEVISTSYLVADYLKNIGFNKKVYIVGSTGVSQELDLVGIKHTGVGPDVQTSIPNLLQTTQLDPDVGAVVVGFDEHISFPKLFKAGSYLKDPNCLFVATNTDEQFPSNTNFVVPGTGVAVAAVQTCAGRQPIVVGKPYTYICNALIKEYGIDPKHILLGTRCGFQTMLVLTGVTTLDEVLQWKESKKVEENELVPDVYLDKLGDLLQYLN</sequence>
<gene>
    <name evidence="6" type="ORF">RI129_006961</name>
</gene>
<dbReference type="PIRSF" id="PIRSF000915">
    <property type="entry name" value="PGP-type_phosphatase"/>
    <property type="match status" value="1"/>
</dbReference>
<dbReference type="SUPFAM" id="SSF56784">
    <property type="entry name" value="HAD-like"/>
    <property type="match status" value="1"/>
</dbReference>
<comment type="caution">
    <text evidence="6">The sequence shown here is derived from an EMBL/GenBank/DDBJ whole genome shotgun (WGS) entry which is preliminary data.</text>
</comment>
<dbReference type="PANTHER" id="PTHR19288:SF93">
    <property type="entry name" value="FI11325P-RELATED"/>
    <property type="match status" value="1"/>
</dbReference>
<keyword evidence="5" id="KW-0479">Metal-binding</keyword>
<feature type="binding site" evidence="4">
    <location>
        <position position="222"/>
    </location>
    <ligand>
        <name>substrate</name>
    </ligand>
</feature>
<dbReference type="InterPro" id="IPR006357">
    <property type="entry name" value="HAD-SF_hydro_IIA"/>
</dbReference>
<evidence type="ECO:0000256" key="4">
    <source>
        <dbReference type="PIRSR" id="PIRSR000915-2"/>
    </source>
</evidence>
<dbReference type="AlphaFoldDB" id="A0AAN7ZM17"/>
<accession>A0AAN7ZM17</accession>
<keyword evidence="1 2" id="KW-0378">Hydrolase</keyword>
<evidence type="ECO:0000256" key="5">
    <source>
        <dbReference type="PIRSR" id="PIRSR000915-3"/>
    </source>
</evidence>
<evidence type="ECO:0000313" key="6">
    <source>
        <dbReference type="EMBL" id="KAK5643116.1"/>
    </source>
</evidence>
<dbReference type="InterPro" id="IPR006349">
    <property type="entry name" value="PGP_euk"/>
</dbReference>
<dbReference type="Proteomes" id="UP001329430">
    <property type="component" value="Chromosome 5"/>
</dbReference>
<dbReference type="GO" id="GO:0005737">
    <property type="term" value="C:cytoplasm"/>
    <property type="evidence" value="ECO:0007669"/>
    <property type="project" value="TreeGrafter"/>
</dbReference>
<dbReference type="Pfam" id="PF13344">
    <property type="entry name" value="Hydrolase_6"/>
    <property type="match status" value="1"/>
</dbReference>
<keyword evidence="5" id="KW-0460">Magnesium</keyword>
<dbReference type="GO" id="GO:0046872">
    <property type="term" value="F:metal ion binding"/>
    <property type="evidence" value="ECO:0007669"/>
    <property type="project" value="UniProtKB-KW"/>
</dbReference>
<comment type="cofactor">
    <cofactor evidence="5">
        <name>Mg(2+)</name>
        <dbReference type="ChEBI" id="CHEBI:18420"/>
    </cofactor>
    <text evidence="5">Divalent metal ions. Mg(2+) is the most effective.</text>
</comment>
<dbReference type="EMBL" id="JAVRBK010000005">
    <property type="protein sequence ID" value="KAK5643116.1"/>
    <property type="molecule type" value="Genomic_DNA"/>
</dbReference>
<evidence type="ECO:0000313" key="7">
    <source>
        <dbReference type="Proteomes" id="UP001329430"/>
    </source>
</evidence>
<feature type="binding site" evidence="5">
    <location>
        <position position="30"/>
    </location>
    <ligand>
        <name>Mg(2+)</name>
        <dbReference type="ChEBI" id="CHEBI:18420"/>
    </ligand>
</feature>
<reference evidence="6 7" key="1">
    <citation type="journal article" date="2024" name="Insects">
        <title>An Improved Chromosome-Level Genome Assembly of the Firefly Pyrocoelia pectoralis.</title>
        <authorList>
            <person name="Fu X."/>
            <person name="Meyer-Rochow V.B."/>
            <person name="Ballantyne L."/>
            <person name="Zhu X."/>
        </authorList>
    </citation>
    <scope>NUCLEOTIDE SEQUENCE [LARGE SCALE GENOMIC DNA]</scope>
    <source>
        <strain evidence="6">XCY_ONT2</strain>
    </source>
</reference>
<name>A0AAN7ZM17_9COLE</name>
<dbReference type="NCBIfam" id="TIGR01452">
    <property type="entry name" value="PGP_euk"/>
    <property type="match status" value="1"/>
</dbReference>
<protein>
    <recommendedName>
        <fullName evidence="8">Phosphoglycolate phosphatase</fullName>
    </recommendedName>
</protein>
<feature type="active site" description="Nucleophile" evidence="3">
    <location>
        <position position="30"/>
    </location>
</feature>
<feature type="binding site" evidence="5">
    <location>
        <position position="32"/>
    </location>
    <ligand>
        <name>Mg(2+)</name>
        <dbReference type="ChEBI" id="CHEBI:18420"/>
    </ligand>
</feature>
<dbReference type="InterPro" id="IPR036412">
    <property type="entry name" value="HAD-like_sf"/>
</dbReference>
<dbReference type="InterPro" id="IPR023214">
    <property type="entry name" value="HAD_sf"/>
</dbReference>
<evidence type="ECO:0000256" key="1">
    <source>
        <dbReference type="ARBA" id="ARBA00022801"/>
    </source>
</evidence>
<evidence type="ECO:0000256" key="2">
    <source>
        <dbReference type="PIRNR" id="PIRNR000915"/>
    </source>
</evidence>